<evidence type="ECO:0000256" key="2">
    <source>
        <dbReference type="ARBA" id="ARBA00022741"/>
    </source>
</evidence>
<evidence type="ECO:0000313" key="5">
    <source>
        <dbReference type="EMBL" id="TDW26022.1"/>
    </source>
</evidence>
<evidence type="ECO:0000256" key="3">
    <source>
        <dbReference type="ARBA" id="ARBA00022840"/>
    </source>
</evidence>
<keyword evidence="1" id="KW-0813">Transport</keyword>
<keyword evidence="2" id="KW-0547">Nucleotide-binding</keyword>
<dbReference type="Gene3D" id="3.40.50.300">
    <property type="entry name" value="P-loop containing nucleotide triphosphate hydrolases"/>
    <property type="match status" value="1"/>
</dbReference>
<dbReference type="InterPro" id="IPR027417">
    <property type="entry name" value="P-loop_NTPase"/>
</dbReference>
<feature type="domain" description="ABC transporter" evidence="4">
    <location>
        <begin position="3"/>
        <end position="231"/>
    </location>
</feature>
<keyword evidence="3 5" id="KW-0067">ATP-binding</keyword>
<reference evidence="5 6" key="1">
    <citation type="submission" date="2019-03" db="EMBL/GenBank/DDBJ databases">
        <title>Genomic Encyclopedia of Type Strains, Phase IV (KMG-IV): sequencing the most valuable type-strain genomes for metagenomic binning, comparative biology and taxonomic classification.</title>
        <authorList>
            <person name="Goeker M."/>
        </authorList>
    </citation>
    <scope>NUCLEOTIDE SEQUENCE [LARGE SCALE GENOMIC DNA]</scope>
    <source>
        <strain evidence="5 6">DSM 28867</strain>
    </source>
</reference>
<dbReference type="Pfam" id="PF00005">
    <property type="entry name" value="ABC_tran"/>
    <property type="match status" value="1"/>
</dbReference>
<dbReference type="GO" id="GO:0016887">
    <property type="term" value="F:ATP hydrolysis activity"/>
    <property type="evidence" value="ECO:0007669"/>
    <property type="project" value="InterPro"/>
</dbReference>
<dbReference type="SUPFAM" id="SSF52540">
    <property type="entry name" value="P-loop containing nucleoside triphosphate hydrolases"/>
    <property type="match status" value="1"/>
</dbReference>
<dbReference type="InterPro" id="IPR051782">
    <property type="entry name" value="ABC_Transporter_VariousFunc"/>
</dbReference>
<dbReference type="OrthoDB" id="9775135at2"/>
<accession>A0A4R8A5Y4</accession>
<proteinExistence type="predicted"/>
<evidence type="ECO:0000256" key="1">
    <source>
        <dbReference type="ARBA" id="ARBA00022448"/>
    </source>
</evidence>
<dbReference type="InterPro" id="IPR017871">
    <property type="entry name" value="ABC_transporter-like_CS"/>
</dbReference>
<keyword evidence="6" id="KW-1185">Reference proteome</keyword>
<dbReference type="Proteomes" id="UP000294743">
    <property type="component" value="Unassembled WGS sequence"/>
</dbReference>
<sequence>MKLIVKNVSMKFGDVQALNEVNLDLEDGVYGLIGPNGSGKSTLINCITTLIKQTSGTITFNEKEVNQKYTEYQNSIGLMPQNIDGFDDFTGIRFLYYIATLKGLLKEDATTQINRLVKRVNLENVIHRKIKTYSGGMKQRLLFIQALLSNPKIIILDEPTAGLDPFERINLRNYISEISDGRIVIIATHVMQDIESIANSIILIRDGKVVKNGKPEELIQSIKPYVHEKMINESDLPEYRNKYKISSVSKLREGMFIRYLKEEATKQTQAIPSLEEVYLYYLT</sequence>
<protein>
    <submittedName>
        <fullName evidence="5">ABC-2 type transport system ATP-binding protein</fullName>
    </submittedName>
</protein>
<dbReference type="EMBL" id="SODD01000002">
    <property type="protein sequence ID" value="TDW26022.1"/>
    <property type="molecule type" value="Genomic_DNA"/>
</dbReference>
<dbReference type="PROSITE" id="PS00211">
    <property type="entry name" value="ABC_TRANSPORTER_1"/>
    <property type="match status" value="1"/>
</dbReference>
<name>A0A4R8A5Y4_9FIRM</name>
<dbReference type="PANTHER" id="PTHR42939:SF1">
    <property type="entry name" value="ABC TRANSPORTER ATP-BINDING PROTEIN ALBC-RELATED"/>
    <property type="match status" value="1"/>
</dbReference>
<dbReference type="GO" id="GO:0005524">
    <property type="term" value="F:ATP binding"/>
    <property type="evidence" value="ECO:0007669"/>
    <property type="project" value="UniProtKB-KW"/>
</dbReference>
<dbReference type="InterPro" id="IPR003439">
    <property type="entry name" value="ABC_transporter-like_ATP-bd"/>
</dbReference>
<dbReference type="AlphaFoldDB" id="A0A4R8A5Y4"/>
<comment type="caution">
    <text evidence="5">The sequence shown here is derived from an EMBL/GenBank/DDBJ whole genome shotgun (WGS) entry which is preliminary data.</text>
</comment>
<dbReference type="InterPro" id="IPR003593">
    <property type="entry name" value="AAA+_ATPase"/>
</dbReference>
<gene>
    <name evidence="5" type="ORF">EDD63_10243</name>
</gene>
<dbReference type="PANTHER" id="PTHR42939">
    <property type="entry name" value="ABC TRANSPORTER ATP-BINDING PROTEIN ALBC-RELATED"/>
    <property type="match status" value="1"/>
</dbReference>
<organism evidence="5 6">
    <name type="scientific">Breznakia blatticola</name>
    <dbReference type="NCBI Taxonomy" id="1754012"/>
    <lineage>
        <taxon>Bacteria</taxon>
        <taxon>Bacillati</taxon>
        <taxon>Bacillota</taxon>
        <taxon>Erysipelotrichia</taxon>
        <taxon>Erysipelotrichales</taxon>
        <taxon>Erysipelotrichaceae</taxon>
        <taxon>Breznakia</taxon>
    </lineage>
</organism>
<dbReference type="PROSITE" id="PS50893">
    <property type="entry name" value="ABC_TRANSPORTER_2"/>
    <property type="match status" value="1"/>
</dbReference>
<evidence type="ECO:0000259" key="4">
    <source>
        <dbReference type="PROSITE" id="PS50893"/>
    </source>
</evidence>
<evidence type="ECO:0000313" key="6">
    <source>
        <dbReference type="Proteomes" id="UP000294743"/>
    </source>
</evidence>
<dbReference type="SMART" id="SM00382">
    <property type="entry name" value="AAA"/>
    <property type="match status" value="1"/>
</dbReference>